<comment type="caution">
    <text evidence="1">The sequence shown here is derived from an EMBL/GenBank/DDBJ whole genome shotgun (WGS) entry which is preliminary data.</text>
</comment>
<protein>
    <submittedName>
        <fullName evidence="1">Uncharacterized protein</fullName>
    </submittedName>
</protein>
<accession>A0ABT9TL09</accession>
<keyword evidence="2" id="KW-1185">Reference proteome</keyword>
<reference evidence="1 2" key="1">
    <citation type="submission" date="2023-07" db="EMBL/GenBank/DDBJ databases">
        <title>Sorghum-associated microbial communities from plants grown in Nebraska, USA.</title>
        <authorList>
            <person name="Schachtman D."/>
        </authorList>
    </citation>
    <scope>NUCLEOTIDE SEQUENCE [LARGE SCALE GENOMIC DNA]</scope>
    <source>
        <strain evidence="1 2">CC523</strain>
    </source>
</reference>
<dbReference type="InterPro" id="IPR008990">
    <property type="entry name" value="Elect_transpt_acc-like_dom_sf"/>
</dbReference>
<proteinExistence type="predicted"/>
<dbReference type="RefSeq" id="WP_306877987.1">
    <property type="nucleotide sequence ID" value="NZ_JAUSSW010000004.1"/>
</dbReference>
<organism evidence="1 2">
    <name type="scientific">Paenarthrobacter nicotinovorans</name>
    <name type="common">Arthrobacter nicotinovorans</name>
    <dbReference type="NCBI Taxonomy" id="29320"/>
    <lineage>
        <taxon>Bacteria</taxon>
        <taxon>Bacillati</taxon>
        <taxon>Actinomycetota</taxon>
        <taxon>Actinomycetes</taxon>
        <taxon>Micrococcales</taxon>
        <taxon>Micrococcaceae</taxon>
        <taxon>Paenarthrobacter</taxon>
    </lineage>
</organism>
<name>A0ABT9TL09_PAENI</name>
<dbReference type="Proteomes" id="UP001244563">
    <property type="component" value="Unassembled WGS sequence"/>
</dbReference>
<evidence type="ECO:0000313" key="2">
    <source>
        <dbReference type="Proteomes" id="UP001244563"/>
    </source>
</evidence>
<gene>
    <name evidence="1" type="ORF">J2T10_001980</name>
</gene>
<sequence length="68" mass="7937">MKFRLGDTVRVSDRDSAYFDRVGRVVTIDKQDTEGYPFGVVGLSRTWPRFKHWKAPHVLILAEKEDSR</sequence>
<dbReference type="SUPFAM" id="SSF50090">
    <property type="entry name" value="Electron transport accessory proteins"/>
    <property type="match status" value="1"/>
</dbReference>
<evidence type="ECO:0000313" key="1">
    <source>
        <dbReference type="EMBL" id="MDQ0102334.1"/>
    </source>
</evidence>
<dbReference type="EMBL" id="JAUSSW010000004">
    <property type="protein sequence ID" value="MDQ0102334.1"/>
    <property type="molecule type" value="Genomic_DNA"/>
</dbReference>